<feature type="region of interest" description="Disordered" evidence="2">
    <location>
        <begin position="116"/>
        <end position="154"/>
    </location>
</feature>
<evidence type="ECO:0000313" key="4">
    <source>
        <dbReference type="Proteomes" id="UP001597419"/>
    </source>
</evidence>
<dbReference type="RefSeq" id="WP_345387562.1">
    <property type="nucleotide sequence ID" value="NZ_BAABHG010000002.1"/>
</dbReference>
<comment type="caution">
    <text evidence="3">The sequence shown here is derived from an EMBL/GenBank/DDBJ whole genome shotgun (WGS) entry which is preliminary data.</text>
</comment>
<keyword evidence="4" id="KW-1185">Reference proteome</keyword>
<reference evidence="4" key="1">
    <citation type="journal article" date="2019" name="Int. J. Syst. Evol. Microbiol.">
        <title>The Global Catalogue of Microorganisms (GCM) 10K type strain sequencing project: providing services to taxonomists for standard genome sequencing and annotation.</title>
        <authorList>
            <consortium name="The Broad Institute Genomics Platform"/>
            <consortium name="The Broad Institute Genome Sequencing Center for Infectious Disease"/>
            <person name="Wu L."/>
            <person name="Ma J."/>
        </authorList>
    </citation>
    <scope>NUCLEOTIDE SEQUENCE [LARGE SCALE GENOMIC DNA]</scope>
    <source>
        <strain evidence="4">CGMCC 4.7643</strain>
    </source>
</reference>
<feature type="region of interest" description="Disordered" evidence="2">
    <location>
        <begin position="1"/>
        <end position="40"/>
    </location>
</feature>
<accession>A0ABW5GAW3</accession>
<dbReference type="Proteomes" id="UP001597419">
    <property type="component" value="Unassembled WGS sequence"/>
</dbReference>
<evidence type="ECO:0008006" key="5">
    <source>
        <dbReference type="Google" id="ProtNLM"/>
    </source>
</evidence>
<feature type="coiled-coil region" evidence="1">
    <location>
        <begin position="40"/>
        <end position="74"/>
    </location>
</feature>
<feature type="compositionally biased region" description="Low complexity" evidence="2">
    <location>
        <begin position="116"/>
        <end position="126"/>
    </location>
</feature>
<evidence type="ECO:0000256" key="2">
    <source>
        <dbReference type="SAM" id="MobiDB-lite"/>
    </source>
</evidence>
<keyword evidence="1" id="KW-0175">Coiled coil</keyword>
<name>A0ABW5GAW3_9PSEU</name>
<protein>
    <recommendedName>
        <fullName evidence="5">Scaffolding protein</fullName>
    </recommendedName>
</protein>
<evidence type="ECO:0000256" key="1">
    <source>
        <dbReference type="SAM" id="Coils"/>
    </source>
</evidence>
<proteinExistence type="predicted"/>
<dbReference type="EMBL" id="JBHUKU010000004">
    <property type="protein sequence ID" value="MFD2458677.1"/>
    <property type="molecule type" value="Genomic_DNA"/>
</dbReference>
<organism evidence="3 4">
    <name type="scientific">Amycolatopsis samaneae</name>
    <dbReference type="NCBI Taxonomy" id="664691"/>
    <lineage>
        <taxon>Bacteria</taxon>
        <taxon>Bacillati</taxon>
        <taxon>Actinomycetota</taxon>
        <taxon>Actinomycetes</taxon>
        <taxon>Pseudonocardiales</taxon>
        <taxon>Pseudonocardiaceae</taxon>
        <taxon>Amycolatopsis</taxon>
    </lineage>
</organism>
<gene>
    <name evidence="3" type="ORF">ACFSYJ_08700</name>
</gene>
<evidence type="ECO:0000313" key="3">
    <source>
        <dbReference type="EMBL" id="MFD2458677.1"/>
    </source>
</evidence>
<sequence>MTDPSPAETTPAAPAAQPEPDTSTPRPAVAVEQPAEPAEVATLREQAQQLTAQAEAAQQRAEAAELDLARLTVVRAANLPDALAARLRGTTEQELAADATALAEVISALVTAAVPAPRAPAGRPPVETLRPAASAPAEPVTDTPEQISRLVWGK</sequence>